<dbReference type="GeneID" id="303303020"/>
<dbReference type="Proteomes" id="UP000606115">
    <property type="component" value="Unassembled WGS sequence"/>
</dbReference>
<feature type="signal peptide" evidence="2">
    <location>
        <begin position="1"/>
        <end position="24"/>
    </location>
</feature>
<feature type="chain" id="PRO_5045514495" description="Sporulation delaying protein family toxin" evidence="2">
    <location>
        <begin position="25"/>
        <end position="217"/>
    </location>
</feature>
<proteinExistence type="predicted"/>
<accession>A0ABQ2DAX8</accession>
<comment type="caution">
    <text evidence="3">The sequence shown here is derived from an EMBL/GenBank/DDBJ whole genome shotgun (WGS) entry which is preliminary data.</text>
</comment>
<evidence type="ECO:0008006" key="5">
    <source>
        <dbReference type="Google" id="ProtNLM"/>
    </source>
</evidence>
<reference evidence="4" key="1">
    <citation type="journal article" date="2019" name="Int. J. Syst. Evol. Microbiol.">
        <title>The Global Catalogue of Microorganisms (GCM) 10K type strain sequencing project: providing services to taxonomists for standard genome sequencing and annotation.</title>
        <authorList>
            <consortium name="The Broad Institute Genomics Platform"/>
            <consortium name="The Broad Institute Genome Sequencing Center for Infectious Disease"/>
            <person name="Wu L."/>
            <person name="Ma J."/>
        </authorList>
    </citation>
    <scope>NUCLEOTIDE SEQUENCE [LARGE SCALE GENOMIC DNA]</scope>
    <source>
        <strain evidence="4">CGMCC 1.3685</strain>
    </source>
</reference>
<evidence type="ECO:0000256" key="1">
    <source>
        <dbReference type="SAM" id="Phobius"/>
    </source>
</evidence>
<keyword evidence="2" id="KW-0732">Signal</keyword>
<evidence type="ECO:0000313" key="4">
    <source>
        <dbReference type="Proteomes" id="UP000606115"/>
    </source>
</evidence>
<dbReference type="Pfam" id="PF26137">
    <property type="entry name" value="Toxin_SdpC"/>
    <property type="match status" value="1"/>
</dbReference>
<keyword evidence="1" id="KW-0472">Membrane</keyword>
<keyword evidence="4" id="KW-1185">Reference proteome</keyword>
<organism evidence="3 4">
    <name type="scientific">Glutamicibacter ardleyensis</name>
    <dbReference type="NCBI Taxonomy" id="225894"/>
    <lineage>
        <taxon>Bacteria</taxon>
        <taxon>Bacillati</taxon>
        <taxon>Actinomycetota</taxon>
        <taxon>Actinomycetes</taxon>
        <taxon>Micrococcales</taxon>
        <taxon>Micrococcaceae</taxon>
        <taxon>Glutamicibacter</taxon>
    </lineage>
</organism>
<feature type="transmembrane region" description="Helical" evidence="1">
    <location>
        <begin position="171"/>
        <end position="192"/>
    </location>
</feature>
<evidence type="ECO:0000256" key="2">
    <source>
        <dbReference type="SAM" id="SignalP"/>
    </source>
</evidence>
<evidence type="ECO:0000313" key="3">
    <source>
        <dbReference type="EMBL" id="GGJ50451.1"/>
    </source>
</evidence>
<gene>
    <name evidence="3" type="ORF">GCM10007173_06230</name>
</gene>
<protein>
    <recommendedName>
        <fullName evidence="5">Sporulation delaying protein family toxin</fullName>
    </recommendedName>
</protein>
<sequence>MKNKKLIALAATAALLVAPTTAFANETTAPKPAAASSHLEAVSSYSVEDTLKLLLAGSGPVAEKNPELVRFLGFAEDRPATDESALEEVIADYVKFDPKTAASVQKRLASGQPQQVEKALADLTSSFQKYLKKKSASQSEKSNLPVADAAGCGVFKVCVGVTLLAVANGVVYANVAAATFAVATLAIAWVYLMDDPSQTTEFERDEFIAKMTRALSS</sequence>
<dbReference type="EMBL" id="BMKX01000001">
    <property type="protein sequence ID" value="GGJ50451.1"/>
    <property type="molecule type" value="Genomic_DNA"/>
</dbReference>
<dbReference type="InterPro" id="IPR023888">
    <property type="entry name" value="SdpC-like"/>
</dbReference>
<name>A0ABQ2DAX8_9MICC</name>
<keyword evidence="1" id="KW-1133">Transmembrane helix</keyword>
<dbReference type="RefSeq" id="WP_188683577.1">
    <property type="nucleotide sequence ID" value="NZ_BMKX01000001.1"/>
</dbReference>
<keyword evidence="1" id="KW-0812">Transmembrane</keyword>